<keyword evidence="3" id="KW-1185">Reference proteome</keyword>
<name>A0A8E2DXU1_9PEZI</name>
<evidence type="ECO:0000313" key="2">
    <source>
        <dbReference type="EMBL" id="OCK73756.1"/>
    </source>
</evidence>
<evidence type="ECO:0000313" key="3">
    <source>
        <dbReference type="Proteomes" id="UP000250266"/>
    </source>
</evidence>
<feature type="region of interest" description="Disordered" evidence="1">
    <location>
        <begin position="246"/>
        <end position="268"/>
    </location>
</feature>
<dbReference type="EMBL" id="KV745663">
    <property type="protein sequence ID" value="OCK73756.1"/>
    <property type="molecule type" value="Genomic_DNA"/>
</dbReference>
<evidence type="ECO:0000256" key="1">
    <source>
        <dbReference type="SAM" id="MobiDB-lite"/>
    </source>
</evidence>
<sequence>MSGSTYCRHFWETLTESPGSGITGFILSEAANHCAACSFAPPGASRDTHQSTFGYPNWPSTPSQLSSNDFVPVSDSGSFYFTPSDAPQGAHQAVNVDRFDSAFDTAFLPDTPRYAHHADWFYAPLQSSQSTHRTATDERSLDSANYFLGPSDAPHSAHQSDNEKFLNQNLGYAHCSSCSPQAPQDPHNATDWGRLAPTLSSTGVAIDDCPFPQYNGDTPYNEQFNNILNDGITDFGGLNNFISSSCPTSETTSPTGISPQPNGAALPKSHFLHSHRLSRNL</sequence>
<organism evidence="2 3">
    <name type="scientific">Lepidopterella palustris CBS 459.81</name>
    <dbReference type="NCBI Taxonomy" id="1314670"/>
    <lineage>
        <taxon>Eukaryota</taxon>
        <taxon>Fungi</taxon>
        <taxon>Dikarya</taxon>
        <taxon>Ascomycota</taxon>
        <taxon>Pezizomycotina</taxon>
        <taxon>Dothideomycetes</taxon>
        <taxon>Pleosporomycetidae</taxon>
        <taxon>Mytilinidiales</taxon>
        <taxon>Argynnaceae</taxon>
        <taxon>Lepidopterella</taxon>
    </lineage>
</organism>
<dbReference type="Proteomes" id="UP000250266">
    <property type="component" value="Unassembled WGS sequence"/>
</dbReference>
<proteinExistence type="predicted"/>
<accession>A0A8E2DXU1</accession>
<reference evidence="2 3" key="1">
    <citation type="journal article" date="2016" name="Nat. Commun.">
        <title>Ectomycorrhizal ecology is imprinted in the genome of the dominant symbiotic fungus Cenococcum geophilum.</title>
        <authorList>
            <consortium name="DOE Joint Genome Institute"/>
            <person name="Peter M."/>
            <person name="Kohler A."/>
            <person name="Ohm R.A."/>
            <person name="Kuo A."/>
            <person name="Krutzmann J."/>
            <person name="Morin E."/>
            <person name="Arend M."/>
            <person name="Barry K.W."/>
            <person name="Binder M."/>
            <person name="Choi C."/>
            <person name="Clum A."/>
            <person name="Copeland A."/>
            <person name="Grisel N."/>
            <person name="Haridas S."/>
            <person name="Kipfer T."/>
            <person name="LaButti K."/>
            <person name="Lindquist E."/>
            <person name="Lipzen A."/>
            <person name="Maire R."/>
            <person name="Meier B."/>
            <person name="Mihaltcheva S."/>
            <person name="Molinier V."/>
            <person name="Murat C."/>
            <person name="Poggeler S."/>
            <person name="Quandt C.A."/>
            <person name="Sperisen C."/>
            <person name="Tritt A."/>
            <person name="Tisserant E."/>
            <person name="Crous P.W."/>
            <person name="Henrissat B."/>
            <person name="Nehls U."/>
            <person name="Egli S."/>
            <person name="Spatafora J.W."/>
            <person name="Grigoriev I.V."/>
            <person name="Martin F.M."/>
        </authorList>
    </citation>
    <scope>NUCLEOTIDE SEQUENCE [LARGE SCALE GENOMIC DNA]</scope>
    <source>
        <strain evidence="2 3">CBS 459.81</strain>
    </source>
</reference>
<feature type="non-terminal residue" evidence="2">
    <location>
        <position position="281"/>
    </location>
</feature>
<feature type="compositionally biased region" description="Low complexity" evidence="1">
    <location>
        <begin position="246"/>
        <end position="255"/>
    </location>
</feature>
<dbReference type="AlphaFoldDB" id="A0A8E2DXU1"/>
<gene>
    <name evidence="2" type="ORF">K432DRAFT_447666</name>
</gene>
<protein>
    <submittedName>
        <fullName evidence="2">Uncharacterized protein</fullName>
    </submittedName>
</protein>